<evidence type="ECO:0000256" key="2">
    <source>
        <dbReference type="SAM" id="Coils"/>
    </source>
</evidence>
<dbReference type="GO" id="GO:0000470">
    <property type="term" value="P:maturation of LSU-rRNA"/>
    <property type="evidence" value="ECO:0007669"/>
    <property type="project" value="TreeGrafter"/>
</dbReference>
<feature type="compositionally biased region" description="Basic residues" evidence="3">
    <location>
        <begin position="18"/>
        <end position="31"/>
    </location>
</feature>
<proteinExistence type="inferred from homology"/>
<comment type="similarity">
    <text evidence="1">Belongs to the RRP15 family.</text>
</comment>
<keyword evidence="5" id="KW-1185">Reference proteome</keyword>
<evidence type="ECO:0000256" key="1">
    <source>
        <dbReference type="ARBA" id="ARBA00007462"/>
    </source>
</evidence>
<dbReference type="OrthoDB" id="20949at2759"/>
<dbReference type="PANTHER" id="PTHR13245:SF14">
    <property type="entry name" value="RRP15-LIKE PROTEIN"/>
    <property type="match status" value="1"/>
</dbReference>
<evidence type="ECO:0000313" key="5">
    <source>
        <dbReference type="Proteomes" id="UP000481861"/>
    </source>
</evidence>
<gene>
    <name evidence="4" type="ORF">BDV95DRAFT_585701</name>
</gene>
<keyword evidence="2" id="KW-0175">Coiled coil</keyword>
<feature type="compositionally biased region" description="Polar residues" evidence="3">
    <location>
        <begin position="157"/>
        <end position="170"/>
    </location>
</feature>
<feature type="region of interest" description="Disordered" evidence="3">
    <location>
        <begin position="1"/>
        <end position="181"/>
    </location>
</feature>
<accession>A0A7C8MC60</accession>
<name>A0A7C8MC60_9PLEO</name>
<dbReference type="InterPro" id="IPR012459">
    <property type="entry name" value="Rrp15"/>
</dbReference>
<feature type="compositionally biased region" description="Low complexity" evidence="3">
    <location>
        <begin position="48"/>
        <end position="62"/>
    </location>
</feature>
<dbReference type="EMBL" id="JAADJZ010000031">
    <property type="protein sequence ID" value="KAF2865704.1"/>
    <property type="molecule type" value="Genomic_DNA"/>
</dbReference>
<feature type="compositionally biased region" description="Basic and acidic residues" evidence="3">
    <location>
        <begin position="171"/>
        <end position="181"/>
    </location>
</feature>
<dbReference type="AlphaFoldDB" id="A0A7C8MC60"/>
<sequence length="308" mass="33923">MPSTTLKRRRTEEGMRGKVPKQRKNIKRQRWYHSSSDEEGGALDAPRRAAPVEPVAPVPVEIIVKEDPKPVKPLPKLKAKITAKKVIQPAPTAEDSASSEDGGDDALPDAMDSELDEDEDDSDGDSSDASDGSEMSETSTNNPRKVRKRNDPEAFATSMSRILNTKLTTQKRAEPILSRSRDAQFTHKALADQKLTQKANRQLLAEKRAAMEKGRVKDVLGLENPEVTTAEITAKEKALRRTAQKGVIKLFNAVRAAQVKAEQAEKEAREAGILGMAKREDTVKEMSKQGFLEMITGGQKKKEDSVEA</sequence>
<dbReference type="PANTHER" id="PTHR13245">
    <property type="entry name" value="RRP15-LIKE PROTEIN"/>
    <property type="match status" value="1"/>
</dbReference>
<dbReference type="GO" id="GO:0030687">
    <property type="term" value="C:preribosome, large subunit precursor"/>
    <property type="evidence" value="ECO:0007669"/>
    <property type="project" value="TreeGrafter"/>
</dbReference>
<evidence type="ECO:0000313" key="4">
    <source>
        <dbReference type="EMBL" id="KAF2865704.1"/>
    </source>
</evidence>
<protein>
    <submittedName>
        <fullName evidence="4">Rrp15p-domain-containing protein</fullName>
    </submittedName>
</protein>
<comment type="caution">
    <text evidence="4">The sequence shown here is derived from an EMBL/GenBank/DDBJ whole genome shotgun (WGS) entry which is preliminary data.</text>
</comment>
<reference evidence="4 5" key="1">
    <citation type="submission" date="2020-01" db="EMBL/GenBank/DDBJ databases">
        <authorList>
            <consortium name="DOE Joint Genome Institute"/>
            <person name="Haridas S."/>
            <person name="Albert R."/>
            <person name="Binder M."/>
            <person name="Bloem J."/>
            <person name="Labutti K."/>
            <person name="Salamov A."/>
            <person name="Andreopoulos B."/>
            <person name="Baker S.E."/>
            <person name="Barry K."/>
            <person name="Bills G."/>
            <person name="Bluhm B.H."/>
            <person name="Cannon C."/>
            <person name="Castanera R."/>
            <person name="Culley D.E."/>
            <person name="Daum C."/>
            <person name="Ezra D."/>
            <person name="Gonzalez J.B."/>
            <person name="Henrissat B."/>
            <person name="Kuo A."/>
            <person name="Liang C."/>
            <person name="Lipzen A."/>
            <person name="Lutzoni F."/>
            <person name="Magnuson J."/>
            <person name="Mondo S."/>
            <person name="Nolan M."/>
            <person name="Ohm R."/>
            <person name="Pangilinan J."/>
            <person name="Park H.-J.H."/>
            <person name="Ramirez L."/>
            <person name="Alfaro M."/>
            <person name="Sun H."/>
            <person name="Tritt A."/>
            <person name="Yoshinaga Y."/>
            <person name="Zwiers L.-H.L."/>
            <person name="Turgeon B.G."/>
            <person name="Goodwin S.B."/>
            <person name="Spatafora J.W."/>
            <person name="Crous P.W."/>
            <person name="Grigoriev I.V."/>
        </authorList>
    </citation>
    <scope>NUCLEOTIDE SEQUENCE [LARGE SCALE GENOMIC DNA]</scope>
    <source>
        <strain evidence="4 5">CBS 611.86</strain>
    </source>
</reference>
<feature type="compositionally biased region" description="Acidic residues" evidence="3">
    <location>
        <begin position="97"/>
        <end position="128"/>
    </location>
</feature>
<dbReference type="Proteomes" id="UP000481861">
    <property type="component" value="Unassembled WGS sequence"/>
</dbReference>
<feature type="coiled-coil region" evidence="2">
    <location>
        <begin position="247"/>
        <end position="274"/>
    </location>
</feature>
<dbReference type="Pfam" id="PF07890">
    <property type="entry name" value="Rrp15p"/>
    <property type="match status" value="1"/>
</dbReference>
<organism evidence="4 5">
    <name type="scientific">Massariosphaeria phaeospora</name>
    <dbReference type="NCBI Taxonomy" id="100035"/>
    <lineage>
        <taxon>Eukaryota</taxon>
        <taxon>Fungi</taxon>
        <taxon>Dikarya</taxon>
        <taxon>Ascomycota</taxon>
        <taxon>Pezizomycotina</taxon>
        <taxon>Dothideomycetes</taxon>
        <taxon>Pleosporomycetidae</taxon>
        <taxon>Pleosporales</taxon>
        <taxon>Pleosporales incertae sedis</taxon>
        <taxon>Massariosphaeria</taxon>
    </lineage>
</organism>
<evidence type="ECO:0000256" key="3">
    <source>
        <dbReference type="SAM" id="MobiDB-lite"/>
    </source>
</evidence>
<dbReference type="GO" id="GO:0000460">
    <property type="term" value="P:maturation of 5.8S rRNA"/>
    <property type="evidence" value="ECO:0007669"/>
    <property type="project" value="TreeGrafter"/>
</dbReference>